<evidence type="ECO:0000313" key="2">
    <source>
        <dbReference type="EMBL" id="KAK3390645.1"/>
    </source>
</evidence>
<protein>
    <submittedName>
        <fullName evidence="2">Uncharacterized protein</fullName>
    </submittedName>
</protein>
<sequence length="730" mass="82175">MADNGADQDQGASSDGSPSSTHTRHYPLDIPDAPFRRYEHRRLNAHDIMVHRIMEDYMNPSPATASMYDEWLLYPPPQFRNLELDRDHKCLQNKLFTRHTNIPKPKYRPLSTKVPSLHESCCGKPPVWETVEGPRRAPPTMGDAVLNMVMRHYLETDDTVMRAWVSRASPPRRPAGPKPSFLSAATAAQRSSPLAREQMRMHFEISLLVQETGNENAFHSLRALSHLRSLQSKVVVQDQLMLYDGGVFIPRIRQGLDLNAIGMYGALRGMDQTHWTLKPDVKLPREDWYRHQPEPPPLSLPAWPEREPRMRFILQPVWKDRLSLAESLRDSKMCPPLDLSLNTSRGRNSGGIWATGRPRHMEQETQGRYRRPGRRCASEPPLGSFTTADLPKPGPFQNRACLQIVFPRMTLARLDKRSRRRSLSRTRIEEMFDWGADVANLGAGPEPEPRRLSRDKKQIVSLEQNIRARKLPHCENCMDTSHLTSECLAPCGHCGAPSHTDVAVIKHQPNLHQNPHLAPQCSVARKNRCKCVPFPTFHTAKQCGIPCHRNCGNNARRGSFQHPNAMTCESRCCMCGIKGHSGQDCRMRTCRCGGHHLGQDCSWNPACRVPGCRRFLCGLHCRECGSDKKPFVSWKCGKCLRVNGGELTWGDADSGVKRRGRGRTRQREHSGKEDEKGAENSGLPIPAISTETGTETAPIVAATVEAMPLPPSVFGDPRPLRKGGPVIERK</sequence>
<dbReference type="AlphaFoldDB" id="A0AAE0P085"/>
<feature type="region of interest" description="Disordered" evidence="1">
    <location>
        <begin position="708"/>
        <end position="730"/>
    </location>
</feature>
<dbReference type="Proteomes" id="UP001285441">
    <property type="component" value="Unassembled WGS sequence"/>
</dbReference>
<feature type="region of interest" description="Disordered" evidence="1">
    <location>
        <begin position="650"/>
        <end position="692"/>
    </location>
</feature>
<comment type="caution">
    <text evidence="2">The sequence shown here is derived from an EMBL/GenBank/DDBJ whole genome shotgun (WGS) entry which is preliminary data.</text>
</comment>
<proteinExistence type="predicted"/>
<feature type="compositionally biased region" description="Polar residues" evidence="1">
    <location>
        <begin position="10"/>
        <end position="21"/>
    </location>
</feature>
<dbReference type="EMBL" id="JAULSW010000002">
    <property type="protein sequence ID" value="KAK3390645.1"/>
    <property type="molecule type" value="Genomic_DNA"/>
</dbReference>
<keyword evidence="3" id="KW-1185">Reference proteome</keyword>
<feature type="region of interest" description="Disordered" evidence="1">
    <location>
        <begin position="168"/>
        <end position="188"/>
    </location>
</feature>
<reference evidence="2" key="2">
    <citation type="submission" date="2023-06" db="EMBL/GenBank/DDBJ databases">
        <authorList>
            <consortium name="Lawrence Berkeley National Laboratory"/>
            <person name="Haridas S."/>
            <person name="Hensen N."/>
            <person name="Bonometti L."/>
            <person name="Westerberg I."/>
            <person name="Brannstrom I.O."/>
            <person name="Guillou S."/>
            <person name="Cros-Aarteil S."/>
            <person name="Calhoun S."/>
            <person name="Kuo A."/>
            <person name="Mondo S."/>
            <person name="Pangilinan J."/>
            <person name="Riley R."/>
            <person name="LaButti K."/>
            <person name="Andreopoulos B."/>
            <person name="Lipzen A."/>
            <person name="Chen C."/>
            <person name="Yanf M."/>
            <person name="Daum C."/>
            <person name="Ng V."/>
            <person name="Clum A."/>
            <person name="Steindorff A."/>
            <person name="Ohm R."/>
            <person name="Martin F."/>
            <person name="Silar P."/>
            <person name="Natvig D."/>
            <person name="Lalanne C."/>
            <person name="Gautier V."/>
            <person name="Ament-velasquez S.L."/>
            <person name="Kruys A."/>
            <person name="Hutchinson M.I."/>
            <person name="Powell A.J."/>
            <person name="Barry K."/>
            <person name="Miller A.N."/>
            <person name="Grigoriev I.V."/>
            <person name="Debuchy R."/>
            <person name="Gladieux P."/>
            <person name="Thoren M.H."/>
            <person name="Johannesson H."/>
        </authorList>
    </citation>
    <scope>NUCLEOTIDE SEQUENCE</scope>
    <source>
        <strain evidence="2">CBS 232.78</strain>
    </source>
</reference>
<feature type="compositionally biased region" description="Basic and acidic residues" evidence="1">
    <location>
        <begin position="665"/>
        <end position="678"/>
    </location>
</feature>
<reference evidence="2" key="1">
    <citation type="journal article" date="2023" name="Mol. Phylogenet. Evol.">
        <title>Genome-scale phylogeny and comparative genomics of the fungal order Sordariales.</title>
        <authorList>
            <person name="Hensen N."/>
            <person name="Bonometti L."/>
            <person name="Westerberg I."/>
            <person name="Brannstrom I.O."/>
            <person name="Guillou S."/>
            <person name="Cros-Aarteil S."/>
            <person name="Calhoun S."/>
            <person name="Haridas S."/>
            <person name="Kuo A."/>
            <person name="Mondo S."/>
            <person name="Pangilinan J."/>
            <person name="Riley R."/>
            <person name="LaButti K."/>
            <person name="Andreopoulos B."/>
            <person name="Lipzen A."/>
            <person name="Chen C."/>
            <person name="Yan M."/>
            <person name="Daum C."/>
            <person name="Ng V."/>
            <person name="Clum A."/>
            <person name="Steindorff A."/>
            <person name="Ohm R.A."/>
            <person name="Martin F."/>
            <person name="Silar P."/>
            <person name="Natvig D.O."/>
            <person name="Lalanne C."/>
            <person name="Gautier V."/>
            <person name="Ament-Velasquez S.L."/>
            <person name="Kruys A."/>
            <person name="Hutchinson M.I."/>
            <person name="Powell A.J."/>
            <person name="Barry K."/>
            <person name="Miller A.N."/>
            <person name="Grigoriev I.V."/>
            <person name="Debuchy R."/>
            <person name="Gladieux P."/>
            <person name="Hiltunen Thoren M."/>
            <person name="Johannesson H."/>
        </authorList>
    </citation>
    <scope>NUCLEOTIDE SEQUENCE</scope>
    <source>
        <strain evidence="2">CBS 232.78</strain>
    </source>
</reference>
<accession>A0AAE0P085</accession>
<evidence type="ECO:0000313" key="3">
    <source>
        <dbReference type="Proteomes" id="UP001285441"/>
    </source>
</evidence>
<feature type="region of interest" description="Disordered" evidence="1">
    <location>
        <begin position="1"/>
        <end position="30"/>
    </location>
</feature>
<feature type="region of interest" description="Disordered" evidence="1">
    <location>
        <begin position="348"/>
        <end position="391"/>
    </location>
</feature>
<gene>
    <name evidence="2" type="ORF">B0H63DRAFT_466216</name>
</gene>
<evidence type="ECO:0000256" key="1">
    <source>
        <dbReference type="SAM" id="MobiDB-lite"/>
    </source>
</evidence>
<organism evidence="2 3">
    <name type="scientific">Podospora didyma</name>
    <dbReference type="NCBI Taxonomy" id="330526"/>
    <lineage>
        <taxon>Eukaryota</taxon>
        <taxon>Fungi</taxon>
        <taxon>Dikarya</taxon>
        <taxon>Ascomycota</taxon>
        <taxon>Pezizomycotina</taxon>
        <taxon>Sordariomycetes</taxon>
        <taxon>Sordariomycetidae</taxon>
        <taxon>Sordariales</taxon>
        <taxon>Podosporaceae</taxon>
        <taxon>Podospora</taxon>
    </lineage>
</organism>
<name>A0AAE0P085_9PEZI</name>